<keyword evidence="2" id="KW-1185">Reference proteome</keyword>
<comment type="caution">
    <text evidence="1">The sequence shown here is derived from an EMBL/GenBank/DDBJ whole genome shotgun (WGS) entry which is preliminary data.</text>
</comment>
<sequence>MKVIVGGDVRHHPEGGVGYILSRQDQRIFEYYPTEGPSYPDQEEEIANRSMLSNSELYKLLTEKEEVPDHLSNIPHNAMSDFFRMLHLIVAYNIDPRRRTSEASFKRAKLMVYIVRGSQ</sequence>
<organism evidence="1 2">
    <name type="scientific">Morella rubra</name>
    <name type="common">Chinese bayberry</name>
    <dbReference type="NCBI Taxonomy" id="262757"/>
    <lineage>
        <taxon>Eukaryota</taxon>
        <taxon>Viridiplantae</taxon>
        <taxon>Streptophyta</taxon>
        <taxon>Embryophyta</taxon>
        <taxon>Tracheophyta</taxon>
        <taxon>Spermatophyta</taxon>
        <taxon>Magnoliopsida</taxon>
        <taxon>eudicotyledons</taxon>
        <taxon>Gunneridae</taxon>
        <taxon>Pentapetalae</taxon>
        <taxon>rosids</taxon>
        <taxon>fabids</taxon>
        <taxon>Fagales</taxon>
        <taxon>Myricaceae</taxon>
        <taxon>Morella</taxon>
    </lineage>
</organism>
<proteinExistence type="predicted"/>
<protein>
    <submittedName>
        <fullName evidence="1">Uncharacterized protein</fullName>
    </submittedName>
</protein>
<dbReference type="AlphaFoldDB" id="A0A6A1UZA0"/>
<reference evidence="1 2" key="1">
    <citation type="journal article" date="2019" name="Plant Biotechnol. J.">
        <title>The red bayberry genome and genetic basis of sex determination.</title>
        <authorList>
            <person name="Jia H.M."/>
            <person name="Jia H.J."/>
            <person name="Cai Q.L."/>
            <person name="Wang Y."/>
            <person name="Zhao H.B."/>
            <person name="Yang W.F."/>
            <person name="Wang G.Y."/>
            <person name="Li Y.H."/>
            <person name="Zhan D.L."/>
            <person name="Shen Y.T."/>
            <person name="Niu Q.F."/>
            <person name="Chang L."/>
            <person name="Qiu J."/>
            <person name="Zhao L."/>
            <person name="Xie H.B."/>
            <person name="Fu W.Y."/>
            <person name="Jin J."/>
            <person name="Li X.W."/>
            <person name="Jiao Y."/>
            <person name="Zhou C.C."/>
            <person name="Tu T."/>
            <person name="Chai C.Y."/>
            <person name="Gao J.L."/>
            <person name="Fan L.J."/>
            <person name="van de Weg E."/>
            <person name="Wang J.Y."/>
            <person name="Gao Z.S."/>
        </authorList>
    </citation>
    <scope>NUCLEOTIDE SEQUENCE [LARGE SCALE GENOMIC DNA]</scope>
    <source>
        <tissue evidence="1">Leaves</tissue>
    </source>
</reference>
<evidence type="ECO:0000313" key="1">
    <source>
        <dbReference type="EMBL" id="KAB1205693.1"/>
    </source>
</evidence>
<gene>
    <name evidence="1" type="ORF">CJ030_MR7G017865</name>
</gene>
<dbReference type="Proteomes" id="UP000516437">
    <property type="component" value="Chromosome 7"/>
</dbReference>
<accession>A0A6A1UZA0</accession>
<evidence type="ECO:0000313" key="2">
    <source>
        <dbReference type="Proteomes" id="UP000516437"/>
    </source>
</evidence>
<dbReference type="OrthoDB" id="1714944at2759"/>
<name>A0A6A1UZA0_9ROSI</name>
<dbReference type="EMBL" id="RXIC02000025">
    <property type="protein sequence ID" value="KAB1205693.1"/>
    <property type="molecule type" value="Genomic_DNA"/>
</dbReference>